<protein>
    <submittedName>
        <fullName evidence="1">Uncharacterized protein</fullName>
    </submittedName>
</protein>
<dbReference type="AlphaFoldDB" id="A0AA39W2V2"/>
<sequence>MISGKRAINEIKMGYRKNVYLGGFPCTARQWKHTVLFVVYLVDKIRWEKKKKKTQSVYMVCVRMITFSQRQVVFFMVENVQILPLENAKQLVLLSCWNSCKPFRL</sequence>
<dbReference type="EMBL" id="JAUESC010000001">
    <property type="protein sequence ID" value="KAK0607854.1"/>
    <property type="molecule type" value="Genomic_DNA"/>
</dbReference>
<evidence type="ECO:0000313" key="1">
    <source>
        <dbReference type="EMBL" id="KAK0607854.1"/>
    </source>
</evidence>
<name>A0AA39W2V2_ACESA</name>
<proteinExistence type="predicted"/>
<evidence type="ECO:0000313" key="2">
    <source>
        <dbReference type="Proteomes" id="UP001168877"/>
    </source>
</evidence>
<keyword evidence="2" id="KW-1185">Reference proteome</keyword>
<organism evidence="1 2">
    <name type="scientific">Acer saccharum</name>
    <name type="common">Sugar maple</name>
    <dbReference type="NCBI Taxonomy" id="4024"/>
    <lineage>
        <taxon>Eukaryota</taxon>
        <taxon>Viridiplantae</taxon>
        <taxon>Streptophyta</taxon>
        <taxon>Embryophyta</taxon>
        <taxon>Tracheophyta</taxon>
        <taxon>Spermatophyta</taxon>
        <taxon>Magnoliopsida</taxon>
        <taxon>eudicotyledons</taxon>
        <taxon>Gunneridae</taxon>
        <taxon>Pentapetalae</taxon>
        <taxon>rosids</taxon>
        <taxon>malvids</taxon>
        <taxon>Sapindales</taxon>
        <taxon>Sapindaceae</taxon>
        <taxon>Hippocastanoideae</taxon>
        <taxon>Acereae</taxon>
        <taxon>Acer</taxon>
    </lineage>
</organism>
<reference evidence="1" key="2">
    <citation type="submission" date="2023-06" db="EMBL/GenBank/DDBJ databases">
        <authorList>
            <person name="Swenson N.G."/>
            <person name="Wegrzyn J.L."/>
            <person name="Mcevoy S.L."/>
        </authorList>
    </citation>
    <scope>NUCLEOTIDE SEQUENCE</scope>
    <source>
        <strain evidence="1">NS2018</strain>
        <tissue evidence="1">Leaf</tissue>
    </source>
</reference>
<comment type="caution">
    <text evidence="1">The sequence shown here is derived from an EMBL/GenBank/DDBJ whole genome shotgun (WGS) entry which is preliminary data.</text>
</comment>
<gene>
    <name evidence="1" type="ORF">LWI29_021565</name>
</gene>
<dbReference type="Proteomes" id="UP001168877">
    <property type="component" value="Unassembled WGS sequence"/>
</dbReference>
<reference evidence="1" key="1">
    <citation type="journal article" date="2022" name="Plant J.">
        <title>Strategies of tolerance reflected in two North American maple genomes.</title>
        <authorList>
            <person name="McEvoy S.L."/>
            <person name="Sezen U.U."/>
            <person name="Trouern-Trend A."/>
            <person name="McMahon S.M."/>
            <person name="Schaberg P.G."/>
            <person name="Yang J."/>
            <person name="Wegrzyn J.L."/>
            <person name="Swenson N.G."/>
        </authorList>
    </citation>
    <scope>NUCLEOTIDE SEQUENCE</scope>
    <source>
        <strain evidence="1">NS2018</strain>
    </source>
</reference>
<accession>A0AA39W2V2</accession>